<dbReference type="Proteomes" id="UP000184031">
    <property type="component" value="Unassembled WGS sequence"/>
</dbReference>
<dbReference type="RefSeq" id="WP_072882362.1">
    <property type="nucleotide sequence ID" value="NZ_FOKU01000010.1"/>
</dbReference>
<dbReference type="EMBL" id="FRAT01000011">
    <property type="protein sequence ID" value="SHL54043.1"/>
    <property type="molecule type" value="Genomic_DNA"/>
</dbReference>
<feature type="transmembrane region" description="Helical" evidence="1">
    <location>
        <begin position="171"/>
        <end position="193"/>
    </location>
</feature>
<dbReference type="InterPro" id="IPR012424">
    <property type="entry name" value="Conjugative_transposon_TraJ_C"/>
</dbReference>
<accession>A0A1M7BGI8</accession>
<keyword evidence="1" id="KW-1133">Transmembrane helix</keyword>
<dbReference type="GO" id="GO:0016020">
    <property type="term" value="C:membrane"/>
    <property type="evidence" value="ECO:0007669"/>
    <property type="project" value="UniProtKB-SubCell"/>
</dbReference>
<name>A0A1M7BGI8_9FLAO</name>
<dbReference type="OrthoDB" id="1172882at2"/>
<dbReference type="Pfam" id="PF07863">
    <property type="entry name" value="CtnDOT_TraJ"/>
    <property type="match status" value="1"/>
</dbReference>
<keyword evidence="1" id="KW-0472">Membrane</keyword>
<evidence type="ECO:0000313" key="3">
    <source>
        <dbReference type="EMBL" id="SFC40697.1"/>
    </source>
</evidence>
<keyword evidence="6" id="KW-1185">Reference proteome</keyword>
<dbReference type="Proteomes" id="UP000198940">
    <property type="component" value="Unassembled WGS sequence"/>
</dbReference>
<evidence type="ECO:0000313" key="6">
    <source>
        <dbReference type="Proteomes" id="UP000198940"/>
    </source>
</evidence>
<evidence type="ECO:0000256" key="1">
    <source>
        <dbReference type="SAM" id="Phobius"/>
    </source>
</evidence>
<dbReference type="EMBL" id="FOKU01000010">
    <property type="protein sequence ID" value="SFC40697.1"/>
    <property type="molecule type" value="Genomic_DNA"/>
</dbReference>
<gene>
    <name evidence="3" type="ORF">SAMN04487891_110152</name>
    <name evidence="4" type="ORF">SAMN05216293_3714</name>
</gene>
<evidence type="ECO:0000259" key="2">
    <source>
        <dbReference type="Pfam" id="PF07863"/>
    </source>
</evidence>
<dbReference type="AlphaFoldDB" id="A0A1M7BGI8"/>
<feature type="transmembrane region" description="Helical" evidence="1">
    <location>
        <begin position="238"/>
        <end position="258"/>
    </location>
</feature>
<comment type="caution">
    <text evidence="4">The sequence shown here is derived from an EMBL/GenBank/DDBJ whole genome shotgun (WGS) entry which is preliminary data.</text>
</comment>
<feature type="domain" description="Conjugative transposon TraJ C-terminal" evidence="2">
    <location>
        <begin position="162"/>
        <end position="296"/>
    </location>
</feature>
<evidence type="ECO:0000313" key="5">
    <source>
        <dbReference type="Proteomes" id="UP000184031"/>
    </source>
</evidence>
<dbReference type="STRING" id="1055723.SAMN05216293_3714"/>
<feature type="transmembrane region" description="Helical" evidence="1">
    <location>
        <begin position="69"/>
        <end position="90"/>
    </location>
</feature>
<organism evidence="4 5">
    <name type="scientific">Flagellimonas taeanensis</name>
    <dbReference type="NCBI Taxonomy" id="1005926"/>
    <lineage>
        <taxon>Bacteria</taxon>
        <taxon>Pseudomonadati</taxon>
        <taxon>Bacteroidota</taxon>
        <taxon>Flavobacteriia</taxon>
        <taxon>Flavobacteriales</taxon>
        <taxon>Flavobacteriaceae</taxon>
        <taxon>Flagellimonas</taxon>
    </lineage>
</organism>
<dbReference type="GO" id="GO:0030255">
    <property type="term" value="P:protein secretion by the type IV secretion system"/>
    <property type="evidence" value="ECO:0007669"/>
    <property type="project" value="InterPro"/>
</dbReference>
<keyword evidence="1" id="KW-0812">Transmembrane</keyword>
<evidence type="ECO:0000313" key="4">
    <source>
        <dbReference type="EMBL" id="SHL54043.1"/>
    </source>
</evidence>
<sequence length="310" mass="34721">MTLLALTQNMTDAGIREEVNELFDQYILDAFDAVDPIMDIGQEFAYIGIGIIALKVFMNEQTRADFFAYLKWVPLAFILLKYKVFARSIFQFYEGIGNSLKGNDVSWDILQLKIYHAQTRAMGDIGSSWSLFDMDWSALESLILSGMTSGITTFASIVSTVVFIGIKAMSVIYLFVLIVFGPLNIGLSFIPALSGMWKAWLQKFMSVCLWIPMLHLIDNFMLKIMEKLIDSLLLRTEANLGLVLTSALLMLMNLFVYLKAPTLSNFIVQGMNVNAGQLKEKTKHYAKKAAQTAIDIKTGGTTKGVRTLIQ</sequence>
<proteinExistence type="predicted"/>
<reference evidence="4 5" key="1">
    <citation type="submission" date="2016-11" db="EMBL/GenBank/DDBJ databases">
        <authorList>
            <person name="Varghese N."/>
            <person name="Submissions S."/>
        </authorList>
    </citation>
    <scope>NUCLEOTIDE SEQUENCE [LARGE SCALE GENOMIC DNA]</scope>
    <source>
        <strain evidence="4 5">CGMCC 1.12174</strain>
        <strain evidence="3 6">DSM 26351</strain>
    </source>
</reference>
<protein>
    <submittedName>
        <fullName evidence="4">TrbL/VirB6 plasmid conjugal transfer protein</fullName>
    </submittedName>
</protein>
<feature type="transmembrane region" description="Helical" evidence="1">
    <location>
        <begin position="142"/>
        <end position="164"/>
    </location>
</feature>